<keyword evidence="5 6" id="KW-0539">Nucleus</keyword>
<dbReference type="Pfam" id="PF05920">
    <property type="entry name" value="Homeobox_KN"/>
    <property type="match status" value="1"/>
</dbReference>
<evidence type="ECO:0000259" key="8">
    <source>
        <dbReference type="PROSITE" id="PS50071"/>
    </source>
</evidence>
<evidence type="ECO:0000256" key="2">
    <source>
        <dbReference type="ARBA" id="ARBA00009661"/>
    </source>
</evidence>
<evidence type="ECO:0000256" key="6">
    <source>
        <dbReference type="PROSITE-ProRule" id="PRU00108"/>
    </source>
</evidence>
<dbReference type="Proteomes" id="UP000504606">
    <property type="component" value="Unplaced"/>
</dbReference>
<dbReference type="PANTHER" id="PTHR11850">
    <property type="entry name" value="HOMEOBOX PROTEIN TRANSCRIPTION FACTORS"/>
    <property type="match status" value="1"/>
</dbReference>
<feature type="region of interest" description="Disordered" evidence="7">
    <location>
        <begin position="159"/>
        <end position="232"/>
    </location>
</feature>
<feature type="compositionally biased region" description="Gly residues" evidence="7">
    <location>
        <begin position="203"/>
        <end position="213"/>
    </location>
</feature>
<dbReference type="InterPro" id="IPR001356">
    <property type="entry name" value="HD"/>
</dbReference>
<keyword evidence="9" id="KW-1185">Reference proteome</keyword>
<comment type="subcellular location">
    <subcellularLocation>
        <location evidence="1 6">Nucleus</location>
    </subcellularLocation>
</comment>
<reference evidence="10" key="1">
    <citation type="submission" date="2025-08" db="UniProtKB">
        <authorList>
            <consortium name="RefSeq"/>
        </authorList>
    </citation>
    <scope>IDENTIFICATION</scope>
    <source>
        <tissue evidence="10">Whole organism</tissue>
    </source>
</reference>
<dbReference type="InterPro" id="IPR009057">
    <property type="entry name" value="Homeodomain-like_sf"/>
</dbReference>
<evidence type="ECO:0000256" key="4">
    <source>
        <dbReference type="ARBA" id="ARBA00023155"/>
    </source>
</evidence>
<protein>
    <submittedName>
        <fullName evidence="10">Homeobox protein PKNOX2 isoform X1</fullName>
    </submittedName>
</protein>
<dbReference type="GO" id="GO:0001654">
    <property type="term" value="P:eye development"/>
    <property type="evidence" value="ECO:0007669"/>
    <property type="project" value="UniProtKB-ARBA"/>
</dbReference>
<sequence length="542" mass="57175">MMQEGSVMVTQGYDQAVAAGPVVVAGAGGPDYQPDQAQFEADKRAVYKHPLFPLLALLFERCEQATQSAECPNSDSFNMDIQAFVQHQERDRKPFLMDDPEVDGLMIKAIQVLRIHLLELEKVQELCKDFCNRYITCLKGKMQSENLLRSDYASSYEHNNNNNSCHSSESSSPPGQLPSYPTSPHAGHLTPASPHHVQVVSSTGGGGCGGGAGAASPQLQQQQQQQQPQQRFLGHAGVAGAAGPGCGDLLGGVGVGVAPVGCLPAGGGYNVVLSPATPPAAPVPASVPGSPGVPLGCGALSVPPSSPSPGLIHGSTPLSQIGAHPFPTPAESSMLQGALSPSPTSPGSGDDDDDFLGRGKKQKRGVLPKHATSIMRSWLFQHLVHPYPTEDEKRTIAAQTNLTLLQVNNWFINARRRILQPMLDASSSTDTTAATNNGGSKSSANKKSKVGRENASSALTQRFWSENMGLPHLLVQDHNGAGHGESSLMSSGGDDSDGEGEASWSQEEDDDDEDGADENNGDLISNRSHHRLKPEPSSDSEQ</sequence>
<feature type="compositionally biased region" description="Acidic residues" evidence="7">
    <location>
        <begin position="494"/>
        <end position="520"/>
    </location>
</feature>
<organism evidence="9 10">
    <name type="scientific">Frankliniella occidentalis</name>
    <name type="common">Western flower thrips</name>
    <name type="synonym">Euthrips occidentalis</name>
    <dbReference type="NCBI Taxonomy" id="133901"/>
    <lineage>
        <taxon>Eukaryota</taxon>
        <taxon>Metazoa</taxon>
        <taxon>Ecdysozoa</taxon>
        <taxon>Arthropoda</taxon>
        <taxon>Hexapoda</taxon>
        <taxon>Insecta</taxon>
        <taxon>Pterygota</taxon>
        <taxon>Neoptera</taxon>
        <taxon>Paraneoptera</taxon>
        <taxon>Thysanoptera</taxon>
        <taxon>Terebrantia</taxon>
        <taxon>Thripoidea</taxon>
        <taxon>Thripidae</taxon>
        <taxon>Frankliniella</taxon>
    </lineage>
</organism>
<dbReference type="RefSeq" id="XP_026281879.1">
    <property type="nucleotide sequence ID" value="XM_026426094.2"/>
</dbReference>
<dbReference type="PROSITE" id="PS50071">
    <property type="entry name" value="HOMEOBOX_2"/>
    <property type="match status" value="1"/>
</dbReference>
<keyword evidence="4 6" id="KW-0371">Homeobox</keyword>
<dbReference type="GO" id="GO:0005634">
    <property type="term" value="C:nucleus"/>
    <property type="evidence" value="ECO:0007669"/>
    <property type="project" value="UniProtKB-SubCell"/>
</dbReference>
<dbReference type="GO" id="GO:0000987">
    <property type="term" value="F:cis-regulatory region sequence-specific DNA binding"/>
    <property type="evidence" value="ECO:0007669"/>
    <property type="project" value="UniProtKB-ARBA"/>
</dbReference>
<keyword evidence="3 6" id="KW-0238">DNA-binding</keyword>
<evidence type="ECO:0000256" key="5">
    <source>
        <dbReference type="ARBA" id="ARBA00023242"/>
    </source>
</evidence>
<dbReference type="FunFam" id="1.10.10.60:FF:000004">
    <property type="entry name" value="Meis2 homeobox isoform 2c"/>
    <property type="match status" value="1"/>
</dbReference>
<dbReference type="OrthoDB" id="10056939at2759"/>
<name>A0A6J1SKS1_FRAOC</name>
<accession>A0A6J1SKS1</accession>
<feature type="compositionally biased region" description="Basic residues" evidence="7">
    <location>
        <begin position="358"/>
        <end position="367"/>
    </location>
</feature>
<dbReference type="AlphaFoldDB" id="A0A6J1SKS1"/>
<dbReference type="Pfam" id="PF16493">
    <property type="entry name" value="Meis_PKNOX_N"/>
    <property type="match status" value="1"/>
</dbReference>
<evidence type="ECO:0000313" key="9">
    <source>
        <dbReference type="Proteomes" id="UP000504606"/>
    </source>
</evidence>
<feature type="region of interest" description="Disordered" evidence="7">
    <location>
        <begin position="474"/>
        <end position="542"/>
    </location>
</feature>
<gene>
    <name evidence="10" type="primary">LOC113208866</name>
</gene>
<feature type="region of interest" description="Disordered" evidence="7">
    <location>
        <begin position="298"/>
        <end position="368"/>
    </location>
</feature>
<dbReference type="GO" id="GO:0048646">
    <property type="term" value="P:anatomical structure formation involved in morphogenesis"/>
    <property type="evidence" value="ECO:0007669"/>
    <property type="project" value="UniProtKB-ARBA"/>
</dbReference>
<dbReference type="GO" id="GO:0048663">
    <property type="term" value="P:neuron fate commitment"/>
    <property type="evidence" value="ECO:0007669"/>
    <property type="project" value="UniProtKB-ARBA"/>
</dbReference>
<feature type="compositionally biased region" description="Low complexity" evidence="7">
    <location>
        <begin position="159"/>
        <end position="172"/>
    </location>
</feature>
<dbReference type="SUPFAM" id="SSF46689">
    <property type="entry name" value="Homeodomain-like"/>
    <property type="match status" value="1"/>
</dbReference>
<dbReference type="InterPro" id="IPR008422">
    <property type="entry name" value="KN_HD"/>
</dbReference>
<feature type="domain" description="Homeobox" evidence="8">
    <location>
        <begin position="358"/>
        <end position="421"/>
    </location>
</feature>
<dbReference type="InterPro" id="IPR032453">
    <property type="entry name" value="PKNOX/Meis_N"/>
</dbReference>
<dbReference type="GeneID" id="113208866"/>
<dbReference type="GO" id="GO:0009887">
    <property type="term" value="P:animal organ morphogenesis"/>
    <property type="evidence" value="ECO:0007669"/>
    <property type="project" value="UniProtKB-ARBA"/>
</dbReference>
<feature type="compositionally biased region" description="Low complexity" evidence="7">
    <location>
        <begin position="484"/>
        <end position="493"/>
    </location>
</feature>
<dbReference type="SMART" id="SM00389">
    <property type="entry name" value="HOX"/>
    <property type="match status" value="1"/>
</dbReference>
<evidence type="ECO:0000256" key="1">
    <source>
        <dbReference type="ARBA" id="ARBA00004123"/>
    </source>
</evidence>
<feature type="compositionally biased region" description="Low complexity" evidence="7">
    <location>
        <begin position="214"/>
        <end position="232"/>
    </location>
</feature>
<evidence type="ECO:0000256" key="7">
    <source>
        <dbReference type="SAM" id="MobiDB-lite"/>
    </source>
</evidence>
<evidence type="ECO:0000313" key="10">
    <source>
        <dbReference type="RefSeq" id="XP_026281879.1"/>
    </source>
</evidence>
<proteinExistence type="inferred from homology"/>
<feature type="region of interest" description="Disordered" evidence="7">
    <location>
        <begin position="425"/>
        <end position="454"/>
    </location>
</feature>
<dbReference type="KEGG" id="foc:113208866"/>
<evidence type="ECO:0000256" key="3">
    <source>
        <dbReference type="ARBA" id="ARBA00023125"/>
    </source>
</evidence>
<dbReference type="CDD" id="cd00086">
    <property type="entry name" value="homeodomain"/>
    <property type="match status" value="1"/>
</dbReference>
<dbReference type="InterPro" id="IPR050224">
    <property type="entry name" value="TALE_homeobox"/>
</dbReference>
<feature type="compositionally biased region" description="Low complexity" evidence="7">
    <location>
        <begin position="425"/>
        <end position="443"/>
    </location>
</feature>
<comment type="similarity">
    <text evidence="2">Belongs to the TALE/MEIS homeobox family.</text>
</comment>
<dbReference type="Gene3D" id="1.10.10.60">
    <property type="entry name" value="Homeodomain-like"/>
    <property type="match status" value="1"/>
</dbReference>
<dbReference type="GO" id="GO:0006355">
    <property type="term" value="P:regulation of DNA-templated transcription"/>
    <property type="evidence" value="ECO:0007669"/>
    <property type="project" value="InterPro"/>
</dbReference>
<feature type="DNA-binding region" description="Homeobox" evidence="6">
    <location>
        <begin position="360"/>
        <end position="422"/>
    </location>
</feature>